<dbReference type="InterPro" id="IPR036398">
    <property type="entry name" value="CA_dom_sf"/>
</dbReference>
<dbReference type="PROSITE" id="PS51144">
    <property type="entry name" value="ALPHA_CA_2"/>
    <property type="match status" value="1"/>
</dbReference>
<dbReference type="PANTHER" id="PTHR18952">
    <property type="entry name" value="CARBONIC ANHYDRASE"/>
    <property type="match status" value="1"/>
</dbReference>
<feature type="signal peptide" evidence="10">
    <location>
        <begin position="1"/>
        <end position="21"/>
    </location>
</feature>
<dbReference type="GO" id="GO:0004089">
    <property type="term" value="F:carbonate dehydratase activity"/>
    <property type="evidence" value="ECO:0007669"/>
    <property type="project" value="UniProtKB-UniRule"/>
</dbReference>
<feature type="domain" description="Alpha-carbonic anhydrase" evidence="11">
    <location>
        <begin position="22"/>
        <end position="240"/>
    </location>
</feature>
<dbReference type="EMBL" id="BATJ01000013">
    <property type="protein sequence ID" value="GAD68374.1"/>
    <property type="molecule type" value="Genomic_DNA"/>
</dbReference>
<sequence>MKKTSLALSLLALMSTGSVQAAEWGYSGQHGPAYWGNVSSTCADGKNQSPIDISGAVDADLKDLEITYQGNVTALTNNGHTLQAEVSGDNTLSLDGTTYKLLQFHFHTPSENLIRGKQYPLEAHFVHADRSGNLAVLAVMFDNGAENPQMTQLTDTLPGKGETVKLNPSFPVASLLPKLAHYYRFNGSLTTPPCSEGVRWLVVKQPQQLAGEQTQQLMDVMGHNNRPVQAKNARVVLKND</sequence>
<comment type="similarity">
    <text evidence="3 10">Belongs to the alpha-carbonic anhydrase family.</text>
</comment>
<keyword evidence="10" id="KW-0732">Signal</keyword>
<evidence type="ECO:0000256" key="5">
    <source>
        <dbReference type="ARBA" id="ARBA00014628"/>
    </source>
</evidence>
<evidence type="ECO:0000256" key="2">
    <source>
        <dbReference type="ARBA" id="ARBA00002904"/>
    </source>
</evidence>
<evidence type="ECO:0000256" key="8">
    <source>
        <dbReference type="ARBA" id="ARBA00023239"/>
    </source>
</evidence>
<proteinExistence type="inferred from homology"/>
<keyword evidence="7 10" id="KW-0862">Zinc</keyword>
<dbReference type="SUPFAM" id="SSF51069">
    <property type="entry name" value="Carbonic anhydrase"/>
    <property type="match status" value="1"/>
</dbReference>
<evidence type="ECO:0000259" key="11">
    <source>
        <dbReference type="PROSITE" id="PS51144"/>
    </source>
</evidence>
<keyword evidence="13" id="KW-1185">Reference proteome</keyword>
<dbReference type="EC" id="4.2.1.1" evidence="4 10"/>
<organism evidence="12 13">
    <name type="scientific">Vibrio proteolyticus NBRC 13287</name>
    <dbReference type="NCBI Taxonomy" id="1219065"/>
    <lineage>
        <taxon>Bacteria</taxon>
        <taxon>Pseudomonadati</taxon>
        <taxon>Pseudomonadota</taxon>
        <taxon>Gammaproteobacteria</taxon>
        <taxon>Vibrionales</taxon>
        <taxon>Vibrionaceae</taxon>
        <taxon>Vibrio</taxon>
    </lineage>
</organism>
<dbReference type="GO" id="GO:0008270">
    <property type="term" value="F:zinc ion binding"/>
    <property type="evidence" value="ECO:0007669"/>
    <property type="project" value="UniProtKB-UniRule"/>
</dbReference>
<evidence type="ECO:0000256" key="7">
    <source>
        <dbReference type="ARBA" id="ARBA00022833"/>
    </source>
</evidence>
<dbReference type="Pfam" id="PF00194">
    <property type="entry name" value="Carb_anhydrase"/>
    <property type="match status" value="1"/>
</dbReference>
<dbReference type="Gene3D" id="3.10.200.10">
    <property type="entry name" value="Alpha carbonic anhydrase"/>
    <property type="match status" value="1"/>
</dbReference>
<dbReference type="InterPro" id="IPR001148">
    <property type="entry name" value="CA_dom"/>
</dbReference>
<dbReference type="STRING" id="1219065.VPR01S_13_00380"/>
<dbReference type="InterPro" id="IPR018338">
    <property type="entry name" value="Carbonic_anhydrase_a-class_CS"/>
</dbReference>
<accession>U3BF92</accession>
<dbReference type="PANTHER" id="PTHR18952:SF265">
    <property type="entry name" value="CARBONIC ANHYDRASE"/>
    <property type="match status" value="1"/>
</dbReference>
<dbReference type="AlphaFoldDB" id="U3BF92"/>
<evidence type="ECO:0000256" key="10">
    <source>
        <dbReference type="RuleBase" id="RU367011"/>
    </source>
</evidence>
<protein>
    <recommendedName>
        <fullName evidence="5 10">Carbonic anhydrase</fullName>
        <ecNumber evidence="4 10">4.2.1.1</ecNumber>
    </recommendedName>
</protein>
<name>U3BF92_VIBPR</name>
<evidence type="ECO:0000313" key="12">
    <source>
        <dbReference type="EMBL" id="GAD68374.1"/>
    </source>
</evidence>
<keyword evidence="6 10" id="KW-0479">Metal-binding</keyword>
<keyword evidence="8 10" id="KW-0456">Lyase</keyword>
<reference evidence="12 13" key="1">
    <citation type="submission" date="2013-09" db="EMBL/GenBank/DDBJ databases">
        <title>Whole genome shotgun sequence of Vibrio proteolyticus NBRC 13287.</title>
        <authorList>
            <person name="Isaki S."/>
            <person name="Hosoyama A."/>
            <person name="Numata M."/>
            <person name="Hashimoto M."/>
            <person name="Hosoyama Y."/>
            <person name="Tsuchikane K."/>
            <person name="Noguchi M."/>
            <person name="Hirakata S."/>
            <person name="Ichikawa N."/>
            <person name="Ohji S."/>
            <person name="Yamazoe A."/>
            <person name="Fujita N."/>
        </authorList>
    </citation>
    <scope>NUCLEOTIDE SEQUENCE [LARGE SCALE GENOMIC DNA]</scope>
    <source>
        <strain evidence="12 13">NBRC 13287</strain>
    </source>
</reference>
<evidence type="ECO:0000256" key="6">
    <source>
        <dbReference type="ARBA" id="ARBA00022723"/>
    </source>
</evidence>
<dbReference type="PROSITE" id="PS00162">
    <property type="entry name" value="ALPHA_CA_1"/>
    <property type="match status" value="1"/>
</dbReference>
<evidence type="ECO:0000256" key="1">
    <source>
        <dbReference type="ARBA" id="ARBA00001947"/>
    </source>
</evidence>
<evidence type="ECO:0000256" key="3">
    <source>
        <dbReference type="ARBA" id="ARBA00010718"/>
    </source>
</evidence>
<dbReference type="CDD" id="cd03124">
    <property type="entry name" value="alpha_CA_prokaryotic_like"/>
    <property type="match status" value="1"/>
</dbReference>
<comment type="catalytic activity">
    <reaction evidence="9 10">
        <text>hydrogencarbonate + H(+) = CO2 + H2O</text>
        <dbReference type="Rhea" id="RHEA:10748"/>
        <dbReference type="ChEBI" id="CHEBI:15377"/>
        <dbReference type="ChEBI" id="CHEBI:15378"/>
        <dbReference type="ChEBI" id="CHEBI:16526"/>
        <dbReference type="ChEBI" id="CHEBI:17544"/>
        <dbReference type="EC" id="4.2.1.1"/>
    </reaction>
</comment>
<evidence type="ECO:0000313" key="13">
    <source>
        <dbReference type="Proteomes" id="UP000016570"/>
    </source>
</evidence>
<evidence type="ECO:0000256" key="4">
    <source>
        <dbReference type="ARBA" id="ARBA00012925"/>
    </source>
</evidence>
<feature type="chain" id="PRO_5025097073" description="Carbonic anhydrase" evidence="10">
    <location>
        <begin position="22"/>
        <end position="240"/>
    </location>
</feature>
<comment type="function">
    <text evidence="2 10">Reversible hydration of carbon dioxide.</text>
</comment>
<dbReference type="InterPro" id="IPR041891">
    <property type="entry name" value="Alpha_CA_prokaryot-like"/>
</dbReference>
<dbReference type="InterPro" id="IPR023561">
    <property type="entry name" value="Carbonic_anhydrase_a-class"/>
</dbReference>
<evidence type="ECO:0000256" key="9">
    <source>
        <dbReference type="ARBA" id="ARBA00048348"/>
    </source>
</evidence>
<dbReference type="Proteomes" id="UP000016570">
    <property type="component" value="Unassembled WGS sequence"/>
</dbReference>
<dbReference type="SMART" id="SM01057">
    <property type="entry name" value="Carb_anhydrase"/>
    <property type="match status" value="1"/>
</dbReference>
<dbReference type="eggNOG" id="COG3338">
    <property type="taxonomic scope" value="Bacteria"/>
</dbReference>
<dbReference type="RefSeq" id="WP_021706345.1">
    <property type="nucleotide sequence ID" value="NZ_BATJ01000013.1"/>
</dbReference>
<gene>
    <name evidence="12" type="ORF">VPR01S_13_00380</name>
</gene>
<comment type="caution">
    <text evidence="12">The sequence shown here is derived from an EMBL/GenBank/DDBJ whole genome shotgun (WGS) entry which is preliminary data.</text>
</comment>
<comment type="cofactor">
    <cofactor evidence="1 10">
        <name>Zn(2+)</name>
        <dbReference type="ChEBI" id="CHEBI:29105"/>
    </cofactor>
</comment>